<dbReference type="Gene3D" id="3.40.720.10">
    <property type="entry name" value="Alkaline Phosphatase, subunit A"/>
    <property type="match status" value="1"/>
</dbReference>
<keyword evidence="2" id="KW-1003">Cell membrane</keyword>
<feature type="transmembrane region" description="Helical" evidence="9">
    <location>
        <begin position="173"/>
        <end position="191"/>
    </location>
</feature>
<dbReference type="InterPro" id="IPR012160">
    <property type="entry name" value="LtaS-like"/>
</dbReference>
<keyword evidence="7" id="KW-0479">Metal-binding</keyword>
<dbReference type="PANTHER" id="PTHR47371:SF3">
    <property type="entry name" value="PHOSPHOGLYCEROL TRANSFERASE I"/>
    <property type="match status" value="1"/>
</dbReference>
<feature type="binding site" evidence="7">
    <location>
        <position position="432"/>
    </location>
    <ligand>
        <name>substrate</name>
    </ligand>
</feature>
<feature type="binding site" evidence="8">
    <location>
        <position position="481"/>
    </location>
    <ligand>
        <name>Mn(2+)</name>
        <dbReference type="ChEBI" id="CHEBI:29035"/>
    </ligand>
</feature>
<proteinExistence type="predicted"/>
<comment type="caution">
    <text evidence="11">The sequence shown here is derived from an EMBL/GenBank/DDBJ whole genome shotgun (WGS) entry which is preliminary data.</text>
</comment>
<comment type="subcellular location">
    <subcellularLocation>
        <location evidence="1">Cell membrane</location>
        <topology evidence="1">Multi-pass membrane protein</topology>
    </subcellularLocation>
</comment>
<dbReference type="GO" id="GO:0005886">
    <property type="term" value="C:plasma membrane"/>
    <property type="evidence" value="ECO:0007669"/>
    <property type="project" value="UniProtKB-SubCell"/>
</dbReference>
<keyword evidence="7" id="KW-0464">Manganese</keyword>
<feature type="domain" description="Sulfatase N-terminal" evidence="10">
    <location>
        <begin position="268"/>
        <end position="533"/>
    </location>
</feature>
<gene>
    <name evidence="11" type="ORF">IAC54_00220</name>
</gene>
<evidence type="ECO:0000259" key="10">
    <source>
        <dbReference type="Pfam" id="PF00884"/>
    </source>
</evidence>
<dbReference type="InterPro" id="IPR050448">
    <property type="entry name" value="OpgB/LTA_synthase_biosynth"/>
</dbReference>
<feature type="binding site" evidence="8">
    <location>
        <position position="276"/>
    </location>
    <ligand>
        <name>Mn(2+)</name>
        <dbReference type="ChEBI" id="CHEBI:29035"/>
    </ligand>
</feature>
<sequence>MKRRFLFLIKVYIWFLALFILVKPVFMLYHHNLYADARFIDYINVIRHGFEMDVSVASYIIAPLLLVVLVSVWLRGKWIKYVSRTYTVLISIFATFIIVADMELYSYWGFRIDATPLFYITNPADAVASVPTWQVALILAIFAVLATAVAYYPYKLAAQCDDWRAPRKKIISSFIFLILAGITFVSIRGGIGTSTMSPGRAYFSTNAQYNNAAINPVFSLLYSVMHENDFSQYARYMADEEAAKIVAGLRGETYLPSDTARWIKNTRPNILMIIMESFSSGAAVTKDGKEVMAELNKISGEGILFTNTIANSFRTDRGIYSILGGFPALPTMSVMKYPAKMQNMPNLMKELGKHGYTSRFIYGGDADFTNMSTFFRLGGVEKIISDKDFDVSRLASKWGANDGTTLSFLAEEMKKREQKEPFFDIYLTLSSHEPFEVPYNKFPDPYINSIAYTDSCIGAFIDEFKKMPLWENTLVILVADHGVGYLLGYNEQGEARQRIPMIWSGGAVKAPAVIEEYLSQSDIPATLLAQLGIDYGEFPFSRNIADPTLCKFGYYTYPNGFGWIDSDNNVIFDCDSGRPVLMQGATPDSCLLRGKALLQKLYDAVM</sequence>
<evidence type="ECO:0000256" key="5">
    <source>
        <dbReference type="ARBA" id="ARBA00023136"/>
    </source>
</evidence>
<dbReference type="Proteomes" id="UP000823636">
    <property type="component" value="Unassembled WGS sequence"/>
</dbReference>
<dbReference type="SUPFAM" id="SSF53649">
    <property type="entry name" value="Alkaline phosphatase-like"/>
    <property type="match status" value="1"/>
</dbReference>
<feature type="binding site" evidence="8">
    <location>
        <position position="315"/>
    </location>
    <ligand>
        <name>Mn(2+)</name>
        <dbReference type="ChEBI" id="CHEBI:29035"/>
    </ligand>
</feature>
<evidence type="ECO:0000256" key="9">
    <source>
        <dbReference type="SAM" id="Phobius"/>
    </source>
</evidence>
<evidence type="ECO:0000313" key="11">
    <source>
        <dbReference type="EMBL" id="MBO8437312.1"/>
    </source>
</evidence>
<dbReference type="GO" id="GO:0046872">
    <property type="term" value="F:metal ion binding"/>
    <property type="evidence" value="ECO:0007669"/>
    <property type="project" value="UniProtKB-KW"/>
</dbReference>
<feature type="transmembrane region" description="Helical" evidence="9">
    <location>
        <begin position="130"/>
        <end position="152"/>
    </location>
</feature>
<dbReference type="Pfam" id="PF00884">
    <property type="entry name" value="Sulfatase"/>
    <property type="match status" value="1"/>
</dbReference>
<dbReference type="PANTHER" id="PTHR47371">
    <property type="entry name" value="LIPOTEICHOIC ACID SYNTHASE"/>
    <property type="match status" value="1"/>
</dbReference>
<dbReference type="AlphaFoldDB" id="A0A9D9E0J6"/>
<dbReference type="CDD" id="cd16015">
    <property type="entry name" value="LTA_synthase"/>
    <property type="match status" value="1"/>
</dbReference>
<protein>
    <submittedName>
        <fullName evidence="11">LTA synthase family protein</fullName>
    </submittedName>
</protein>
<dbReference type="InterPro" id="IPR000917">
    <property type="entry name" value="Sulfatase_N"/>
</dbReference>
<name>A0A9D9E0J6_9BACT</name>
<evidence type="ECO:0000313" key="12">
    <source>
        <dbReference type="Proteomes" id="UP000823636"/>
    </source>
</evidence>
<dbReference type="EMBL" id="JADIMW010000003">
    <property type="protein sequence ID" value="MBO8437312.1"/>
    <property type="molecule type" value="Genomic_DNA"/>
</dbReference>
<organism evidence="11 12">
    <name type="scientific">Candidatus Caccoplasma merdipullorum</name>
    <dbReference type="NCBI Taxonomy" id="2840718"/>
    <lineage>
        <taxon>Bacteria</taxon>
        <taxon>Pseudomonadati</taxon>
        <taxon>Bacteroidota</taxon>
        <taxon>Bacteroidia</taxon>
        <taxon>Bacteroidales</taxon>
        <taxon>Bacteroidaceae</taxon>
        <taxon>Bacteroidaceae incertae sedis</taxon>
        <taxon>Candidatus Caccoplasma</taxon>
    </lineage>
</organism>
<feature type="transmembrane region" description="Helical" evidence="9">
    <location>
        <begin position="7"/>
        <end position="29"/>
    </location>
</feature>
<dbReference type="InterPro" id="IPR017850">
    <property type="entry name" value="Alkaline_phosphatase_core_sf"/>
</dbReference>
<dbReference type="Gene3D" id="3.30.1120.80">
    <property type="match status" value="1"/>
</dbReference>
<evidence type="ECO:0000256" key="8">
    <source>
        <dbReference type="PIRSR" id="PIRSR005091-3"/>
    </source>
</evidence>
<dbReference type="PIRSF" id="PIRSF005091">
    <property type="entry name" value="Mmb_sulf_HI1246"/>
    <property type="match status" value="1"/>
</dbReference>
<evidence type="ECO:0000256" key="6">
    <source>
        <dbReference type="PIRSR" id="PIRSR005091-1"/>
    </source>
</evidence>
<evidence type="ECO:0000256" key="3">
    <source>
        <dbReference type="ARBA" id="ARBA00022692"/>
    </source>
</evidence>
<reference evidence="11" key="2">
    <citation type="journal article" date="2021" name="PeerJ">
        <title>Extensive microbial diversity within the chicken gut microbiome revealed by metagenomics and culture.</title>
        <authorList>
            <person name="Gilroy R."/>
            <person name="Ravi A."/>
            <person name="Getino M."/>
            <person name="Pursley I."/>
            <person name="Horton D.L."/>
            <person name="Alikhan N.F."/>
            <person name="Baker D."/>
            <person name="Gharbi K."/>
            <person name="Hall N."/>
            <person name="Watson M."/>
            <person name="Adriaenssens E.M."/>
            <person name="Foster-Nyarko E."/>
            <person name="Jarju S."/>
            <person name="Secka A."/>
            <person name="Antonio M."/>
            <person name="Oren A."/>
            <person name="Chaudhuri R.R."/>
            <person name="La Ragione R."/>
            <person name="Hildebrand F."/>
            <person name="Pallen M.J."/>
        </authorList>
    </citation>
    <scope>NUCLEOTIDE SEQUENCE</scope>
    <source>
        <strain evidence="11">G3-4614</strain>
    </source>
</reference>
<keyword evidence="5 9" id="KW-0472">Membrane</keyword>
<feature type="transmembrane region" description="Helical" evidence="9">
    <location>
        <begin position="86"/>
        <end position="110"/>
    </location>
</feature>
<feature type="transmembrane region" description="Helical" evidence="9">
    <location>
        <begin position="56"/>
        <end position="74"/>
    </location>
</feature>
<feature type="active site" evidence="6">
    <location>
        <position position="315"/>
    </location>
</feature>
<keyword evidence="3 9" id="KW-0812">Transmembrane</keyword>
<feature type="binding site" evidence="8">
    <location>
        <position position="480"/>
    </location>
    <ligand>
        <name>Mn(2+)</name>
        <dbReference type="ChEBI" id="CHEBI:29035"/>
    </ligand>
</feature>
<evidence type="ECO:0000256" key="4">
    <source>
        <dbReference type="ARBA" id="ARBA00022989"/>
    </source>
</evidence>
<keyword evidence="4 9" id="KW-1133">Transmembrane helix</keyword>
<evidence type="ECO:0000256" key="2">
    <source>
        <dbReference type="ARBA" id="ARBA00022475"/>
    </source>
</evidence>
<accession>A0A9D9E0J6</accession>
<evidence type="ECO:0000256" key="1">
    <source>
        <dbReference type="ARBA" id="ARBA00004651"/>
    </source>
</evidence>
<reference evidence="11" key="1">
    <citation type="submission" date="2020-10" db="EMBL/GenBank/DDBJ databases">
        <authorList>
            <person name="Gilroy R."/>
        </authorList>
    </citation>
    <scope>NUCLEOTIDE SEQUENCE</scope>
    <source>
        <strain evidence="11">G3-4614</strain>
    </source>
</reference>
<evidence type="ECO:0000256" key="7">
    <source>
        <dbReference type="PIRSR" id="PIRSR005091-2"/>
    </source>
</evidence>